<evidence type="ECO:0000256" key="1">
    <source>
        <dbReference type="SAM" id="MobiDB-lite"/>
    </source>
</evidence>
<proteinExistence type="predicted"/>
<comment type="caution">
    <text evidence="2">The sequence shown here is derived from an EMBL/GenBank/DDBJ whole genome shotgun (WGS) entry which is preliminary data.</text>
</comment>
<feature type="region of interest" description="Disordered" evidence="1">
    <location>
        <begin position="1"/>
        <end position="25"/>
    </location>
</feature>
<reference evidence="2" key="1">
    <citation type="journal article" date="2022" name="bioRxiv">
        <title>Sequencing and chromosome-scale assembly of the giantPleurodeles waltlgenome.</title>
        <authorList>
            <person name="Brown T."/>
            <person name="Elewa A."/>
            <person name="Iarovenko S."/>
            <person name="Subramanian E."/>
            <person name="Araus A.J."/>
            <person name="Petzold A."/>
            <person name="Susuki M."/>
            <person name="Suzuki K.-i.T."/>
            <person name="Hayashi T."/>
            <person name="Toyoda A."/>
            <person name="Oliveira C."/>
            <person name="Osipova E."/>
            <person name="Leigh N.D."/>
            <person name="Simon A."/>
            <person name="Yun M.H."/>
        </authorList>
    </citation>
    <scope>NUCLEOTIDE SEQUENCE</scope>
    <source>
        <strain evidence="2">20211129_DDA</strain>
        <tissue evidence="2">Liver</tissue>
    </source>
</reference>
<protein>
    <submittedName>
        <fullName evidence="2">Uncharacterized protein</fullName>
    </submittedName>
</protein>
<sequence>MTDAAGGRPLITGFRAGPAPLPEGGRSYFRARSYKSNKSTNLKSKKERAALLRKLRNFDSASEADSEH</sequence>
<gene>
    <name evidence="2" type="ORF">NDU88_003420</name>
</gene>
<accession>A0AAV7UYD8</accession>
<evidence type="ECO:0000313" key="3">
    <source>
        <dbReference type="Proteomes" id="UP001066276"/>
    </source>
</evidence>
<organism evidence="2 3">
    <name type="scientific">Pleurodeles waltl</name>
    <name type="common">Iberian ribbed newt</name>
    <dbReference type="NCBI Taxonomy" id="8319"/>
    <lineage>
        <taxon>Eukaryota</taxon>
        <taxon>Metazoa</taxon>
        <taxon>Chordata</taxon>
        <taxon>Craniata</taxon>
        <taxon>Vertebrata</taxon>
        <taxon>Euteleostomi</taxon>
        <taxon>Amphibia</taxon>
        <taxon>Batrachia</taxon>
        <taxon>Caudata</taxon>
        <taxon>Salamandroidea</taxon>
        <taxon>Salamandridae</taxon>
        <taxon>Pleurodelinae</taxon>
        <taxon>Pleurodeles</taxon>
    </lineage>
</organism>
<dbReference type="Proteomes" id="UP001066276">
    <property type="component" value="Chromosome 2_2"/>
</dbReference>
<dbReference type="EMBL" id="JANPWB010000004">
    <property type="protein sequence ID" value="KAJ1194125.1"/>
    <property type="molecule type" value="Genomic_DNA"/>
</dbReference>
<name>A0AAV7UYD8_PLEWA</name>
<dbReference type="AlphaFoldDB" id="A0AAV7UYD8"/>
<keyword evidence="3" id="KW-1185">Reference proteome</keyword>
<evidence type="ECO:0000313" key="2">
    <source>
        <dbReference type="EMBL" id="KAJ1194125.1"/>
    </source>
</evidence>